<dbReference type="GO" id="GO:0015648">
    <property type="term" value="F:lipid-linked peptidoglycan transporter activity"/>
    <property type="evidence" value="ECO:0007669"/>
    <property type="project" value="TreeGrafter"/>
</dbReference>
<evidence type="ECO:0000256" key="4">
    <source>
        <dbReference type="ARBA" id="ARBA00022692"/>
    </source>
</evidence>
<feature type="transmembrane region" description="Helical" evidence="16">
    <location>
        <begin position="89"/>
        <end position="106"/>
    </location>
</feature>
<feature type="transmembrane region" description="Helical" evidence="16">
    <location>
        <begin position="126"/>
        <end position="142"/>
    </location>
</feature>
<feature type="transmembrane region" description="Helical" evidence="16">
    <location>
        <begin position="163"/>
        <end position="179"/>
    </location>
</feature>
<dbReference type="GO" id="GO:0051301">
    <property type="term" value="P:cell division"/>
    <property type="evidence" value="ECO:0007669"/>
    <property type="project" value="UniProtKB-KW"/>
</dbReference>
<protein>
    <recommendedName>
        <fullName evidence="12">Probable peptidoglycan glycosyltransferase FtsW</fullName>
        <ecNumber evidence="14">2.4.99.28</ecNumber>
    </recommendedName>
    <alternativeName>
        <fullName evidence="13">Cell division protein FtsW</fullName>
    </alternativeName>
    <alternativeName>
        <fullName evidence="10">Cell wall polymerase</fullName>
    </alternativeName>
    <alternativeName>
        <fullName evidence="9">Peptidoglycan polymerase</fullName>
    </alternativeName>
</protein>
<evidence type="ECO:0000256" key="2">
    <source>
        <dbReference type="ARBA" id="ARBA00022676"/>
    </source>
</evidence>
<sequence>MPERRRTIKHRHVRKASGGKPEYKLVYLSALLLGFGLLMVYSASAVLAFYEDRSPLHYFFLQAVWIAAGAVIAYIAYRLPLNLISKTSVYAMFITIVLLVLVLFVGKTLNGARRWISLGSFDLQPSEIAKLAFVIYLSAWLSKARTKTRDIQEVLRQHVVEDLLPFLVLLGIVCILIVLQPDLDTAFIIAATSLVVYFVSGKDALHTLGSIFIVVTTAIVGAVAAFSASYRLERIRTYIDFLLTGDVQDKRDAGFQIWNGLIAIGSGGVFGQGFTESKQKFYYLQNAAFTDSIYSIIAEEFGLVGSLLLIIAFLYFMSLGVSIARRAPDKFSALLAMGITTWIVLQAFLNIGANLAIIPFGGIPLPFISYGGSNTLMVMLGVGLLLNISRQCKVES</sequence>
<dbReference type="PANTHER" id="PTHR30474:SF2">
    <property type="entry name" value="PEPTIDOGLYCAN GLYCOSYLTRANSFERASE FTSW-RELATED"/>
    <property type="match status" value="1"/>
</dbReference>
<evidence type="ECO:0000256" key="8">
    <source>
        <dbReference type="ARBA" id="ARBA00023136"/>
    </source>
</evidence>
<dbReference type="EC" id="2.4.99.28" evidence="14"/>
<comment type="similarity">
    <text evidence="11">Belongs to the SEDS family. FtsW subfamily.</text>
</comment>
<evidence type="ECO:0000256" key="10">
    <source>
        <dbReference type="ARBA" id="ARBA00033270"/>
    </source>
</evidence>
<keyword evidence="17" id="KW-0131">Cell cycle</keyword>
<evidence type="ECO:0000256" key="6">
    <source>
        <dbReference type="ARBA" id="ARBA00022984"/>
    </source>
</evidence>
<dbReference type="EMBL" id="JAGQLI010000007">
    <property type="protein sequence ID" value="MCA9378803.1"/>
    <property type="molecule type" value="Genomic_DNA"/>
</dbReference>
<dbReference type="AlphaFoldDB" id="A0A955I8U7"/>
<keyword evidence="17" id="KW-0132">Cell division</keyword>
<evidence type="ECO:0000256" key="13">
    <source>
        <dbReference type="ARBA" id="ARBA00041418"/>
    </source>
</evidence>
<keyword evidence="3" id="KW-0808">Transferase</keyword>
<reference evidence="17" key="2">
    <citation type="journal article" date="2021" name="Microbiome">
        <title>Successional dynamics and alternative stable states in a saline activated sludge microbial community over 9 years.</title>
        <authorList>
            <person name="Wang Y."/>
            <person name="Ye J."/>
            <person name="Ju F."/>
            <person name="Liu L."/>
            <person name="Boyd J.A."/>
            <person name="Deng Y."/>
            <person name="Parks D.H."/>
            <person name="Jiang X."/>
            <person name="Yin X."/>
            <person name="Woodcroft B.J."/>
            <person name="Tyson G.W."/>
            <person name="Hugenholtz P."/>
            <person name="Polz M.F."/>
            <person name="Zhang T."/>
        </authorList>
    </citation>
    <scope>NUCLEOTIDE SEQUENCE</scope>
    <source>
        <strain evidence="17">HKST-UBA12</strain>
    </source>
</reference>
<dbReference type="PANTHER" id="PTHR30474">
    <property type="entry name" value="CELL CYCLE PROTEIN"/>
    <property type="match status" value="1"/>
</dbReference>
<accession>A0A955I8U7</accession>
<proteinExistence type="inferred from homology"/>
<reference evidence="17" key="1">
    <citation type="submission" date="2020-04" db="EMBL/GenBank/DDBJ databases">
        <authorList>
            <person name="Zhang T."/>
        </authorList>
    </citation>
    <scope>NUCLEOTIDE SEQUENCE</scope>
    <source>
        <strain evidence="17">HKST-UBA12</strain>
    </source>
</reference>
<evidence type="ECO:0000256" key="5">
    <source>
        <dbReference type="ARBA" id="ARBA00022960"/>
    </source>
</evidence>
<feature type="transmembrane region" description="Helical" evidence="16">
    <location>
        <begin position="25"/>
        <end position="50"/>
    </location>
</feature>
<feature type="transmembrane region" description="Helical" evidence="16">
    <location>
        <begin position="208"/>
        <end position="228"/>
    </location>
</feature>
<organism evidence="17 18">
    <name type="scientific">Candidatus Dojkabacteria bacterium</name>
    <dbReference type="NCBI Taxonomy" id="2099670"/>
    <lineage>
        <taxon>Bacteria</taxon>
        <taxon>Candidatus Dojkabacteria</taxon>
    </lineage>
</organism>
<evidence type="ECO:0000256" key="1">
    <source>
        <dbReference type="ARBA" id="ARBA00004141"/>
    </source>
</evidence>
<dbReference type="GO" id="GO:0008955">
    <property type="term" value="F:peptidoglycan glycosyltransferase activity"/>
    <property type="evidence" value="ECO:0007669"/>
    <property type="project" value="UniProtKB-EC"/>
</dbReference>
<dbReference type="Pfam" id="PF01098">
    <property type="entry name" value="FTSW_RODA_SPOVE"/>
    <property type="match status" value="1"/>
</dbReference>
<evidence type="ECO:0000256" key="9">
    <source>
        <dbReference type="ARBA" id="ARBA00032370"/>
    </source>
</evidence>
<evidence type="ECO:0000256" key="3">
    <source>
        <dbReference type="ARBA" id="ARBA00022679"/>
    </source>
</evidence>
<evidence type="ECO:0000256" key="15">
    <source>
        <dbReference type="ARBA" id="ARBA00049902"/>
    </source>
</evidence>
<keyword evidence="2" id="KW-0328">Glycosyltransferase</keyword>
<dbReference type="GO" id="GO:0032153">
    <property type="term" value="C:cell division site"/>
    <property type="evidence" value="ECO:0007669"/>
    <property type="project" value="TreeGrafter"/>
</dbReference>
<comment type="subcellular location">
    <subcellularLocation>
        <location evidence="1">Membrane</location>
        <topology evidence="1">Multi-pass membrane protein</topology>
    </subcellularLocation>
</comment>
<comment type="catalytic activity">
    <reaction evidence="15">
        <text>[GlcNAc-(1-&gt;4)-Mur2Ac(oyl-L-Ala-gamma-D-Glu-L-Lys-D-Ala-D-Ala)](n)-di-trans,octa-cis-undecaprenyl diphosphate + beta-D-GlcNAc-(1-&gt;4)-Mur2Ac(oyl-L-Ala-gamma-D-Glu-L-Lys-D-Ala-D-Ala)-di-trans,octa-cis-undecaprenyl diphosphate = [GlcNAc-(1-&gt;4)-Mur2Ac(oyl-L-Ala-gamma-D-Glu-L-Lys-D-Ala-D-Ala)](n+1)-di-trans,octa-cis-undecaprenyl diphosphate + di-trans,octa-cis-undecaprenyl diphosphate + H(+)</text>
        <dbReference type="Rhea" id="RHEA:23708"/>
        <dbReference type="Rhea" id="RHEA-COMP:9602"/>
        <dbReference type="Rhea" id="RHEA-COMP:9603"/>
        <dbReference type="ChEBI" id="CHEBI:15378"/>
        <dbReference type="ChEBI" id="CHEBI:58405"/>
        <dbReference type="ChEBI" id="CHEBI:60033"/>
        <dbReference type="ChEBI" id="CHEBI:78435"/>
        <dbReference type="EC" id="2.4.99.28"/>
    </reaction>
</comment>
<evidence type="ECO:0000256" key="12">
    <source>
        <dbReference type="ARBA" id="ARBA00041185"/>
    </source>
</evidence>
<evidence type="ECO:0000256" key="11">
    <source>
        <dbReference type="ARBA" id="ARBA00038053"/>
    </source>
</evidence>
<evidence type="ECO:0000256" key="14">
    <source>
        <dbReference type="ARBA" id="ARBA00044770"/>
    </source>
</evidence>
<dbReference type="GO" id="GO:0009252">
    <property type="term" value="P:peptidoglycan biosynthetic process"/>
    <property type="evidence" value="ECO:0007669"/>
    <property type="project" value="UniProtKB-KW"/>
</dbReference>
<comment type="caution">
    <text evidence="17">The sequence shown here is derived from an EMBL/GenBank/DDBJ whole genome shotgun (WGS) entry which is preliminary data.</text>
</comment>
<evidence type="ECO:0000256" key="7">
    <source>
        <dbReference type="ARBA" id="ARBA00022989"/>
    </source>
</evidence>
<evidence type="ECO:0000256" key="16">
    <source>
        <dbReference type="SAM" id="Phobius"/>
    </source>
</evidence>
<dbReference type="InterPro" id="IPR001182">
    <property type="entry name" value="FtsW/RodA"/>
</dbReference>
<name>A0A955I8U7_9BACT</name>
<feature type="transmembrane region" description="Helical" evidence="16">
    <location>
        <begin position="56"/>
        <end position="77"/>
    </location>
</feature>
<feature type="transmembrane region" description="Helical" evidence="16">
    <location>
        <begin position="367"/>
        <end position="388"/>
    </location>
</feature>
<dbReference type="GO" id="GO:0005886">
    <property type="term" value="C:plasma membrane"/>
    <property type="evidence" value="ECO:0007669"/>
    <property type="project" value="TreeGrafter"/>
</dbReference>
<keyword evidence="8 16" id="KW-0472">Membrane</keyword>
<keyword evidence="4 16" id="KW-0812">Transmembrane</keyword>
<keyword evidence="6" id="KW-0573">Peptidoglycan synthesis</keyword>
<feature type="transmembrane region" description="Helical" evidence="16">
    <location>
        <begin position="333"/>
        <end position="361"/>
    </location>
</feature>
<evidence type="ECO:0000313" key="18">
    <source>
        <dbReference type="Proteomes" id="UP000760819"/>
    </source>
</evidence>
<gene>
    <name evidence="17" type="ORF">KC640_00080</name>
</gene>
<keyword evidence="7 16" id="KW-1133">Transmembrane helix</keyword>
<evidence type="ECO:0000313" key="17">
    <source>
        <dbReference type="EMBL" id="MCA9378803.1"/>
    </source>
</evidence>
<dbReference type="GO" id="GO:0008360">
    <property type="term" value="P:regulation of cell shape"/>
    <property type="evidence" value="ECO:0007669"/>
    <property type="project" value="UniProtKB-KW"/>
</dbReference>
<dbReference type="Proteomes" id="UP000760819">
    <property type="component" value="Unassembled WGS sequence"/>
</dbReference>
<feature type="transmembrane region" description="Helical" evidence="16">
    <location>
        <begin position="301"/>
        <end position="321"/>
    </location>
</feature>
<keyword evidence="5" id="KW-0133">Cell shape</keyword>